<comment type="caution">
    <text evidence="1">The sequence shown here is derived from an EMBL/GenBank/DDBJ whole genome shotgun (WGS) entry which is preliminary data.</text>
</comment>
<accession>A0ACB9NI35</accession>
<evidence type="ECO:0000313" key="2">
    <source>
        <dbReference type="Proteomes" id="UP000828941"/>
    </source>
</evidence>
<reference evidence="1 2" key="1">
    <citation type="journal article" date="2022" name="DNA Res.">
        <title>Chromosomal-level genome assembly of the orchid tree Bauhinia variegata (Leguminosae; Cercidoideae) supports the allotetraploid origin hypothesis of Bauhinia.</title>
        <authorList>
            <person name="Zhong Y."/>
            <person name="Chen Y."/>
            <person name="Zheng D."/>
            <person name="Pang J."/>
            <person name="Liu Y."/>
            <person name="Luo S."/>
            <person name="Meng S."/>
            <person name="Qian L."/>
            <person name="Wei D."/>
            <person name="Dai S."/>
            <person name="Zhou R."/>
        </authorList>
    </citation>
    <scope>NUCLEOTIDE SEQUENCE [LARGE SCALE GENOMIC DNA]</scope>
    <source>
        <strain evidence="1">BV-YZ2020</strain>
    </source>
</reference>
<dbReference type="Proteomes" id="UP000828941">
    <property type="component" value="Chromosome 6"/>
</dbReference>
<evidence type="ECO:0000313" key="1">
    <source>
        <dbReference type="EMBL" id="KAI4336040.1"/>
    </source>
</evidence>
<sequence>MASDAQERAVANDLMLNGASVKKNSIMPANVKRSAEPRNKYCKATHRNVMGRGFVESNKPSSMATFFRLISTKAATAIATIERNSPIPIRCKWVIPISVLVAFLANGTIIWL</sequence>
<protein>
    <submittedName>
        <fullName evidence="1">Uncharacterized protein</fullName>
    </submittedName>
</protein>
<name>A0ACB9NI35_BAUVA</name>
<organism evidence="1 2">
    <name type="scientific">Bauhinia variegata</name>
    <name type="common">Purple orchid tree</name>
    <name type="synonym">Phanera variegata</name>
    <dbReference type="NCBI Taxonomy" id="167791"/>
    <lineage>
        <taxon>Eukaryota</taxon>
        <taxon>Viridiplantae</taxon>
        <taxon>Streptophyta</taxon>
        <taxon>Embryophyta</taxon>
        <taxon>Tracheophyta</taxon>
        <taxon>Spermatophyta</taxon>
        <taxon>Magnoliopsida</taxon>
        <taxon>eudicotyledons</taxon>
        <taxon>Gunneridae</taxon>
        <taxon>Pentapetalae</taxon>
        <taxon>rosids</taxon>
        <taxon>fabids</taxon>
        <taxon>Fabales</taxon>
        <taxon>Fabaceae</taxon>
        <taxon>Cercidoideae</taxon>
        <taxon>Cercideae</taxon>
        <taxon>Bauhiniinae</taxon>
        <taxon>Bauhinia</taxon>
    </lineage>
</organism>
<dbReference type="EMBL" id="CM039431">
    <property type="protein sequence ID" value="KAI4336040.1"/>
    <property type="molecule type" value="Genomic_DNA"/>
</dbReference>
<keyword evidence="2" id="KW-1185">Reference proteome</keyword>
<gene>
    <name evidence="1" type="ORF">L6164_014616</name>
</gene>
<proteinExistence type="predicted"/>